<name>A0A3P7EXG2_WUCBA</name>
<dbReference type="Proteomes" id="UP000270924">
    <property type="component" value="Unassembled WGS sequence"/>
</dbReference>
<protein>
    <recommendedName>
        <fullName evidence="3">CCHC-type domain-containing protein</fullName>
    </recommendedName>
</protein>
<evidence type="ECO:0000313" key="2">
    <source>
        <dbReference type="Proteomes" id="UP000270924"/>
    </source>
</evidence>
<organism evidence="1 2">
    <name type="scientific">Wuchereria bancrofti</name>
    <dbReference type="NCBI Taxonomy" id="6293"/>
    <lineage>
        <taxon>Eukaryota</taxon>
        <taxon>Metazoa</taxon>
        <taxon>Ecdysozoa</taxon>
        <taxon>Nematoda</taxon>
        <taxon>Chromadorea</taxon>
        <taxon>Rhabditida</taxon>
        <taxon>Spirurina</taxon>
        <taxon>Spiruromorpha</taxon>
        <taxon>Filarioidea</taxon>
        <taxon>Onchocercidae</taxon>
        <taxon>Wuchereria</taxon>
    </lineage>
</organism>
<dbReference type="InParanoid" id="A0A3P7EXG2"/>
<accession>A0A3P7EXG2</accession>
<dbReference type="GO" id="GO:0003676">
    <property type="term" value="F:nucleic acid binding"/>
    <property type="evidence" value="ECO:0007669"/>
    <property type="project" value="InterPro"/>
</dbReference>
<reference evidence="1 2" key="1">
    <citation type="submission" date="2018-11" db="EMBL/GenBank/DDBJ databases">
        <authorList>
            <consortium name="Pathogen Informatics"/>
        </authorList>
    </citation>
    <scope>NUCLEOTIDE SEQUENCE [LARGE SCALE GENOMIC DNA]</scope>
</reference>
<evidence type="ECO:0008006" key="3">
    <source>
        <dbReference type="Google" id="ProtNLM"/>
    </source>
</evidence>
<dbReference type="GO" id="GO:0008270">
    <property type="term" value="F:zinc ion binding"/>
    <property type="evidence" value="ECO:0007669"/>
    <property type="project" value="InterPro"/>
</dbReference>
<dbReference type="Gene3D" id="4.10.60.10">
    <property type="entry name" value="Zinc finger, CCHC-type"/>
    <property type="match status" value="1"/>
</dbReference>
<gene>
    <name evidence="1" type="ORF">WBA_LOCUS11649</name>
</gene>
<dbReference type="SUPFAM" id="SSF57756">
    <property type="entry name" value="Retrovirus zinc finger-like domains"/>
    <property type="match status" value="1"/>
</dbReference>
<dbReference type="OrthoDB" id="422005at2759"/>
<evidence type="ECO:0000313" key="1">
    <source>
        <dbReference type="EMBL" id="VDM20987.1"/>
    </source>
</evidence>
<proteinExistence type="predicted"/>
<sequence>MAQVQTYGWFSNLDADEHVRFVIRKRPEDSEVTAVISAESSGKLKGGSIRSLGKNKSHAVRCFKCGHYGNHTAAKCRTSLGAEKTCYGCYATDHLITDCA</sequence>
<dbReference type="EMBL" id="UYWW01012415">
    <property type="protein sequence ID" value="VDM20987.1"/>
    <property type="molecule type" value="Genomic_DNA"/>
</dbReference>
<dbReference type="AlphaFoldDB" id="A0A3P7EXG2"/>
<keyword evidence="2" id="KW-1185">Reference proteome</keyword>
<dbReference type="InterPro" id="IPR036875">
    <property type="entry name" value="Znf_CCHC_sf"/>
</dbReference>